<sequence length="55" mass="6193">ISIYSYISSSVSQQSLIITERTRNLYTSISVNSTADIQKQLIKSQIISIKEISEN</sequence>
<reference evidence="2" key="1">
    <citation type="journal article" date="2015" name="PLoS Genet.">
        <title>The dynamic genome and transcriptome of the human fungal pathogen Blastomyces and close relative Emmonsia.</title>
        <authorList>
            <person name="Munoz J.F."/>
            <person name="Gauthier G.M."/>
            <person name="Desjardins C.A."/>
            <person name="Gallo J.E."/>
            <person name="Holder J."/>
            <person name="Sullivan T.D."/>
            <person name="Marty A.J."/>
            <person name="Carmen J.C."/>
            <person name="Chen Z."/>
            <person name="Ding L."/>
            <person name="Gujja S."/>
            <person name="Magrini V."/>
            <person name="Misas E."/>
            <person name="Mitreva M."/>
            <person name="Priest M."/>
            <person name="Saif S."/>
            <person name="Whiston E.A."/>
            <person name="Young S."/>
            <person name="Zeng Q."/>
            <person name="Goldman W.E."/>
            <person name="Mardis E.R."/>
            <person name="Taylor J.W."/>
            <person name="McEwen J.G."/>
            <person name="Clay O.K."/>
            <person name="Klein B.S."/>
            <person name="Cuomo C.A."/>
        </authorList>
    </citation>
    <scope>NUCLEOTIDE SEQUENCE [LARGE SCALE GENOMIC DNA]</scope>
    <source>
        <strain evidence="2">UAMH 139</strain>
    </source>
</reference>
<evidence type="ECO:0000313" key="1">
    <source>
        <dbReference type="EMBL" id="KLJ13414.1"/>
    </source>
</evidence>
<protein>
    <submittedName>
        <fullName evidence="1">Uncharacterized protein</fullName>
    </submittedName>
</protein>
<dbReference type="AlphaFoldDB" id="A0A0H1BPG0"/>
<comment type="caution">
    <text evidence="1">The sequence shown here is derived from an EMBL/GenBank/DDBJ whole genome shotgun (WGS) entry which is preliminary data.</text>
</comment>
<dbReference type="Proteomes" id="UP000053573">
    <property type="component" value="Unassembled WGS sequence"/>
</dbReference>
<proteinExistence type="predicted"/>
<evidence type="ECO:0000313" key="2">
    <source>
        <dbReference type="Proteomes" id="UP000053573"/>
    </source>
</evidence>
<keyword evidence="2" id="KW-1185">Reference proteome</keyword>
<name>A0A0H1BPG0_9EURO</name>
<organism evidence="1 2">
    <name type="scientific">Blastomyces silverae</name>
    <dbReference type="NCBI Taxonomy" id="2060906"/>
    <lineage>
        <taxon>Eukaryota</taxon>
        <taxon>Fungi</taxon>
        <taxon>Dikarya</taxon>
        <taxon>Ascomycota</taxon>
        <taxon>Pezizomycotina</taxon>
        <taxon>Eurotiomycetes</taxon>
        <taxon>Eurotiomycetidae</taxon>
        <taxon>Onygenales</taxon>
        <taxon>Ajellomycetaceae</taxon>
        <taxon>Blastomyces</taxon>
    </lineage>
</organism>
<dbReference type="EMBL" id="LDEV01000356">
    <property type="protein sequence ID" value="KLJ13414.1"/>
    <property type="molecule type" value="Genomic_DNA"/>
</dbReference>
<feature type="non-terminal residue" evidence="1">
    <location>
        <position position="1"/>
    </location>
</feature>
<gene>
    <name evidence="1" type="ORF">EMPG_11644</name>
</gene>
<feature type="non-terminal residue" evidence="1">
    <location>
        <position position="55"/>
    </location>
</feature>
<accession>A0A0H1BPG0</accession>